<dbReference type="PROSITE" id="PS50828">
    <property type="entry name" value="SMR"/>
    <property type="match status" value="1"/>
</dbReference>
<name>A0ABZ2AGY7_9BACT</name>
<gene>
    <name evidence="2" type="ORF">V2E26_03075</name>
</gene>
<accession>A0ABZ2AGY7</accession>
<feature type="domain" description="Smr" evidence="1">
    <location>
        <begin position="8"/>
        <end position="79"/>
    </location>
</feature>
<keyword evidence="3" id="KW-1185">Reference proteome</keyword>
<evidence type="ECO:0000313" key="3">
    <source>
        <dbReference type="Proteomes" id="UP001431935"/>
    </source>
</evidence>
<dbReference type="Pfam" id="PF01713">
    <property type="entry name" value="Smr"/>
    <property type="match status" value="1"/>
</dbReference>
<evidence type="ECO:0000313" key="2">
    <source>
        <dbReference type="EMBL" id="WVN21376.1"/>
    </source>
</evidence>
<sequence>MSFNSFTIDLHGQTTDEATATILNALFSFEQDEYLEYFDIITGNGTGALKFVAENLLIEEKYSFSYLNNNHSVIRVYKKWY</sequence>
<reference evidence="2" key="1">
    <citation type="submission" date="2024-01" db="EMBL/GenBank/DDBJ databases">
        <title>Complete genome sequence of Mycoplasma gateae strain 3700.</title>
        <authorList>
            <person name="Spergser J."/>
        </authorList>
    </citation>
    <scope>NUCLEOTIDE SEQUENCE [LARGE SCALE GENOMIC DNA]</scope>
    <source>
        <strain evidence="2">3700</strain>
    </source>
</reference>
<dbReference type="Proteomes" id="UP001431935">
    <property type="component" value="Chromosome"/>
</dbReference>
<evidence type="ECO:0000259" key="1">
    <source>
        <dbReference type="PROSITE" id="PS50828"/>
    </source>
</evidence>
<proteinExistence type="predicted"/>
<protein>
    <submittedName>
        <fullName evidence="2">Smr/MutS family protein</fullName>
    </submittedName>
</protein>
<dbReference type="EMBL" id="CP143578">
    <property type="protein sequence ID" value="WVN21376.1"/>
    <property type="molecule type" value="Genomic_DNA"/>
</dbReference>
<dbReference type="RefSeq" id="WP_330463414.1">
    <property type="nucleotide sequence ID" value="NZ_CP143578.1"/>
</dbReference>
<dbReference type="InterPro" id="IPR036063">
    <property type="entry name" value="Smr_dom_sf"/>
</dbReference>
<dbReference type="InterPro" id="IPR002625">
    <property type="entry name" value="Smr_dom"/>
</dbReference>
<dbReference type="Gene3D" id="3.30.1370.110">
    <property type="match status" value="1"/>
</dbReference>
<organism evidence="2 3">
    <name type="scientific">Metamycoplasma gateae</name>
    <dbReference type="NCBI Taxonomy" id="35769"/>
    <lineage>
        <taxon>Bacteria</taxon>
        <taxon>Bacillati</taxon>
        <taxon>Mycoplasmatota</taxon>
        <taxon>Mycoplasmoidales</taxon>
        <taxon>Metamycoplasmataceae</taxon>
        <taxon>Metamycoplasma</taxon>
    </lineage>
</organism>
<dbReference type="SUPFAM" id="SSF160443">
    <property type="entry name" value="SMR domain-like"/>
    <property type="match status" value="1"/>
</dbReference>